<feature type="domain" description="CCHC-type" evidence="3">
    <location>
        <begin position="37"/>
        <end position="51"/>
    </location>
</feature>
<reference evidence="4 5" key="1">
    <citation type="submission" date="2017-03" db="EMBL/GenBank/DDBJ databases">
        <title>WGS assembly of Porphyra umbilicalis.</title>
        <authorList>
            <person name="Brawley S.H."/>
            <person name="Blouin N.A."/>
            <person name="Ficko-Blean E."/>
            <person name="Wheeler G.L."/>
            <person name="Lohr M."/>
            <person name="Goodson H.V."/>
            <person name="Jenkins J.W."/>
            <person name="Blaby-Haas C.E."/>
            <person name="Helliwell K.E."/>
            <person name="Chan C."/>
            <person name="Marriage T."/>
            <person name="Bhattacharya D."/>
            <person name="Klein A.S."/>
            <person name="Badis Y."/>
            <person name="Brodie J."/>
            <person name="Cao Y."/>
            <person name="Collen J."/>
            <person name="Dittami S.M."/>
            <person name="Gachon C.M."/>
            <person name="Green B.R."/>
            <person name="Karpowicz S."/>
            <person name="Kim J.W."/>
            <person name="Kudahl U."/>
            <person name="Lin S."/>
            <person name="Michel G."/>
            <person name="Mittag M."/>
            <person name="Olson B.J."/>
            <person name="Pangilinan J."/>
            <person name="Peng Y."/>
            <person name="Qiu H."/>
            <person name="Shu S."/>
            <person name="Singer J.T."/>
            <person name="Smith A.G."/>
            <person name="Sprecher B.N."/>
            <person name="Wagner V."/>
            <person name="Wang W."/>
            <person name="Wang Z.-Y."/>
            <person name="Yan J."/>
            <person name="Yarish C."/>
            <person name="Zoeuner-Riek S."/>
            <person name="Zhuang Y."/>
            <person name="Zou Y."/>
            <person name="Lindquist E.A."/>
            <person name="Grimwood J."/>
            <person name="Barry K."/>
            <person name="Rokhsar D.S."/>
            <person name="Schmutz J."/>
            <person name="Stiller J.W."/>
            <person name="Grossman A.R."/>
            <person name="Prochnik S.E."/>
        </authorList>
    </citation>
    <scope>NUCLEOTIDE SEQUENCE [LARGE SCALE GENOMIC DNA]</scope>
    <source>
        <strain evidence="4">4086291</strain>
    </source>
</reference>
<accession>A0A1X6PGD4</accession>
<keyword evidence="1" id="KW-0862">Zinc</keyword>
<keyword evidence="1" id="KW-0863">Zinc-finger</keyword>
<name>A0A1X6PGD4_PORUM</name>
<sequence>MRSRVGTAAPTMTATVTVGSDRTWEDDDASADGDPTCYLCRRAGHIFTDCPHRVAGVALPGSAAATADAPRAAPRPPPRGALTTPRYLAARASTPSPPALRNRLRRRHRLGGAVAVAAAAPGRGAGGAAPHTTTLLAAADVGCADATGFASVTVDAGSGLVYVGDSRGRVHRVDPRAPGRRPGAPGARMRSGGSTRSPSMPATGGCWPPPAATGRCGCGTCAACRRAAVPAAGGGSVGRRTAGAVGGATANRPSMGRPSPPTRARGCS</sequence>
<keyword evidence="1" id="KW-0479">Metal-binding</keyword>
<dbReference type="AlphaFoldDB" id="A0A1X6PGD4"/>
<dbReference type="GO" id="GO:0003676">
    <property type="term" value="F:nucleic acid binding"/>
    <property type="evidence" value="ECO:0007669"/>
    <property type="project" value="InterPro"/>
</dbReference>
<evidence type="ECO:0000313" key="4">
    <source>
        <dbReference type="EMBL" id="OSX79917.1"/>
    </source>
</evidence>
<feature type="region of interest" description="Disordered" evidence="2">
    <location>
        <begin position="170"/>
        <end position="206"/>
    </location>
</feature>
<protein>
    <recommendedName>
        <fullName evidence="3">CCHC-type domain-containing protein</fullName>
    </recommendedName>
</protein>
<organism evidence="4 5">
    <name type="scientific">Porphyra umbilicalis</name>
    <name type="common">Purple laver</name>
    <name type="synonym">Red alga</name>
    <dbReference type="NCBI Taxonomy" id="2786"/>
    <lineage>
        <taxon>Eukaryota</taxon>
        <taxon>Rhodophyta</taxon>
        <taxon>Bangiophyceae</taxon>
        <taxon>Bangiales</taxon>
        <taxon>Bangiaceae</taxon>
        <taxon>Porphyra</taxon>
    </lineage>
</organism>
<feature type="compositionally biased region" description="Low complexity" evidence="2">
    <location>
        <begin position="238"/>
        <end position="250"/>
    </location>
</feature>
<gene>
    <name evidence="4" type="ORF">BU14_0068s0013</name>
</gene>
<dbReference type="Proteomes" id="UP000218209">
    <property type="component" value="Unassembled WGS sequence"/>
</dbReference>
<keyword evidence="5" id="KW-1185">Reference proteome</keyword>
<evidence type="ECO:0000256" key="2">
    <source>
        <dbReference type="SAM" id="MobiDB-lite"/>
    </source>
</evidence>
<proteinExistence type="predicted"/>
<dbReference type="InterPro" id="IPR036875">
    <property type="entry name" value="Znf_CCHC_sf"/>
</dbReference>
<evidence type="ECO:0000256" key="1">
    <source>
        <dbReference type="PROSITE-ProRule" id="PRU00047"/>
    </source>
</evidence>
<dbReference type="PROSITE" id="PS50158">
    <property type="entry name" value="ZF_CCHC"/>
    <property type="match status" value="1"/>
</dbReference>
<evidence type="ECO:0000259" key="3">
    <source>
        <dbReference type="PROSITE" id="PS50158"/>
    </source>
</evidence>
<evidence type="ECO:0000313" key="5">
    <source>
        <dbReference type="Proteomes" id="UP000218209"/>
    </source>
</evidence>
<dbReference type="InterPro" id="IPR001878">
    <property type="entry name" value="Znf_CCHC"/>
</dbReference>
<feature type="region of interest" description="Disordered" evidence="2">
    <location>
        <begin position="231"/>
        <end position="268"/>
    </location>
</feature>
<dbReference type="GO" id="GO:0008270">
    <property type="term" value="F:zinc ion binding"/>
    <property type="evidence" value="ECO:0007669"/>
    <property type="project" value="UniProtKB-KW"/>
</dbReference>
<dbReference type="EMBL" id="KV918784">
    <property type="protein sequence ID" value="OSX79917.1"/>
    <property type="molecule type" value="Genomic_DNA"/>
</dbReference>
<dbReference type="SUPFAM" id="SSF57756">
    <property type="entry name" value="Retrovirus zinc finger-like domains"/>
    <property type="match status" value="1"/>
</dbReference>